<dbReference type="GeneTree" id="ENSGT00940000163630"/>
<reference evidence="2" key="2">
    <citation type="submission" date="2025-08" db="UniProtKB">
        <authorList>
            <consortium name="Ensembl"/>
        </authorList>
    </citation>
    <scope>IDENTIFICATION</scope>
</reference>
<evidence type="ECO:0000313" key="3">
    <source>
        <dbReference type="Proteomes" id="UP000472265"/>
    </source>
</evidence>
<dbReference type="PANTHER" id="PTHR31635">
    <property type="entry name" value="REVERSE TRANSCRIPTASE DOMAIN-CONTAINING PROTEIN-RELATED"/>
    <property type="match status" value="1"/>
</dbReference>
<sequence length="1019" mass="117205">MNPSLLSSPPFIDYITEQWNVFIATNKTPDVSPTLLWETAKASLRGSIISYTTAQKKAAMKEQLSLENTIQQLEVQFKSAPSKFLSKKLEAARSALNQLLTKKAESAIFFAKHRLYESGNKPGRLLARLARGRTESNTIPSLLDDNQVRHYKTKDINKIMRQFYQKLYSSECEFSEERRKEFLDKVSLPSPSEEQKEKLMAPVTEKEVRAAIASPKGGKAPGPDGFCPEFYKKFTHLIAGPLTDMYLDSFGIGHLPPTFNLANITLILKKDKPPDICGSFRHISLINVDSKLLSKLLATRLEKLLPSLINTDQTRFIQNRLSLTNVRRLVNIIQYSSQKNHRGLAVSLDAKKAFDRVEWEYLFDALRRFGLGGDFLKWIKILYNCPQACIVTNGTQSSPFPLRRGTLFALVLEPLAEAIRQHKDVHGMTIGGTTHKVALYADDILLFLTKPDISIPTILSIIKEFSSFSGYKINYGKSEAMPLGSPTDLASLANCPFKLSPTGFTYLGIKVSPDLTELWKLNFSPIVTKIKKDLDRWHDLPLSFMGRISLIKMNVFPGLLYLLQMLPLWISKKVALDIERAFSRFIWHGKRPRQKIKTLQLPSDKGGLGLPNIIHYNWACHASFLWEWSHAHLESKPCLDSWSSLPSSLWSLVMSDKRKLHRDIKNNPIIYNTIRVWQEICKHLGRGSYASFLTPLTRNQDFHPGLRPNIFDRWHGNGVRVIGDLYDNMILMTFQQLQSKFSIPKEHHYGFLQVRHYVGSKTLPPLDPVMYSEAERFLIARKGLTHFISSFYALLYSLNTGDIISIAQKWEKDLDTEYIEDDWQEAIKVFKSTFTCNRLRETQYKILHRLHLTPYILNKMNRQISPLCIKCHREVGTYYHYFWQCKLIKRFWGTISQELSGIFQVKMRKDPGLFILGLPSSEVTLTHLKFKLCDKLLLLARKCILINWITDKPPTVTLWYREIFRVLPHERLSAVVKVNERSFNEMWAALLNYLPDELTQLVERGQSSLQWSCPPEMNP</sequence>
<dbReference type="Ensembl" id="ENSSAUT00010054780.1">
    <property type="protein sequence ID" value="ENSSAUP00010052091.1"/>
    <property type="gene ID" value="ENSSAUG00010021615.1"/>
</dbReference>
<reference evidence="2" key="3">
    <citation type="submission" date="2025-09" db="UniProtKB">
        <authorList>
            <consortium name="Ensembl"/>
        </authorList>
    </citation>
    <scope>IDENTIFICATION</scope>
</reference>
<dbReference type="AlphaFoldDB" id="A0A671XP36"/>
<dbReference type="OMA" id="NWACHAS"/>
<feature type="domain" description="Reverse transcriptase" evidence="1">
    <location>
        <begin position="248"/>
        <end position="511"/>
    </location>
</feature>
<evidence type="ECO:0000259" key="1">
    <source>
        <dbReference type="PROSITE" id="PS50878"/>
    </source>
</evidence>
<evidence type="ECO:0000313" key="2">
    <source>
        <dbReference type="Ensembl" id="ENSSAUP00010052091.1"/>
    </source>
</evidence>
<dbReference type="CDD" id="cd01650">
    <property type="entry name" value="RT_nLTR_like"/>
    <property type="match status" value="1"/>
</dbReference>
<dbReference type="PROSITE" id="PS50878">
    <property type="entry name" value="RT_POL"/>
    <property type="match status" value="1"/>
</dbReference>
<protein>
    <recommendedName>
        <fullName evidence="1">Reverse transcriptase domain-containing protein</fullName>
    </recommendedName>
</protein>
<proteinExistence type="predicted"/>
<dbReference type="InParanoid" id="A0A671XP36"/>
<dbReference type="Pfam" id="PF00078">
    <property type="entry name" value="RVT_1"/>
    <property type="match status" value="1"/>
</dbReference>
<name>A0A671XP36_SPAAU</name>
<dbReference type="PANTHER" id="PTHR31635:SF196">
    <property type="entry name" value="REVERSE TRANSCRIPTASE DOMAIN-CONTAINING PROTEIN-RELATED"/>
    <property type="match status" value="1"/>
</dbReference>
<reference evidence="2" key="1">
    <citation type="submission" date="2021-04" db="EMBL/GenBank/DDBJ databases">
        <authorList>
            <consortium name="Wellcome Sanger Institute Data Sharing"/>
        </authorList>
    </citation>
    <scope>NUCLEOTIDE SEQUENCE [LARGE SCALE GENOMIC DNA]</scope>
</reference>
<accession>A0A671XP36</accession>
<dbReference type="Proteomes" id="UP000472265">
    <property type="component" value="Chromosome 10"/>
</dbReference>
<dbReference type="InterPro" id="IPR000477">
    <property type="entry name" value="RT_dom"/>
</dbReference>
<keyword evidence="3" id="KW-1185">Reference proteome</keyword>
<organism evidence="2 3">
    <name type="scientific">Sparus aurata</name>
    <name type="common">Gilthead sea bream</name>
    <dbReference type="NCBI Taxonomy" id="8175"/>
    <lineage>
        <taxon>Eukaryota</taxon>
        <taxon>Metazoa</taxon>
        <taxon>Chordata</taxon>
        <taxon>Craniata</taxon>
        <taxon>Vertebrata</taxon>
        <taxon>Euteleostomi</taxon>
        <taxon>Actinopterygii</taxon>
        <taxon>Neopterygii</taxon>
        <taxon>Teleostei</taxon>
        <taxon>Neoteleostei</taxon>
        <taxon>Acanthomorphata</taxon>
        <taxon>Eupercaria</taxon>
        <taxon>Spariformes</taxon>
        <taxon>Sparidae</taxon>
        <taxon>Sparus</taxon>
    </lineage>
</organism>